<organism evidence="1 2">
    <name type="scientific">Ephemerocybe angulata</name>
    <dbReference type="NCBI Taxonomy" id="980116"/>
    <lineage>
        <taxon>Eukaryota</taxon>
        <taxon>Fungi</taxon>
        <taxon>Dikarya</taxon>
        <taxon>Basidiomycota</taxon>
        <taxon>Agaricomycotina</taxon>
        <taxon>Agaricomycetes</taxon>
        <taxon>Agaricomycetidae</taxon>
        <taxon>Agaricales</taxon>
        <taxon>Agaricineae</taxon>
        <taxon>Psathyrellaceae</taxon>
        <taxon>Ephemerocybe</taxon>
    </lineage>
</organism>
<accession>A0A8H6HU09</accession>
<dbReference type="AlphaFoldDB" id="A0A8H6HU09"/>
<evidence type="ECO:0000313" key="2">
    <source>
        <dbReference type="Proteomes" id="UP000521943"/>
    </source>
</evidence>
<sequence>MSTTTEDSGGFGTSFAWAPDSNTYAVFESKVKLTIYKNFREKTEVYWSGTGNLVAIVAVDSFYVSKLYREAFTSRVEEAGEMTDEGVEEAFDIIAEIPGGLGNGSATGYIKELALEITNDPDPTSSTLCSH</sequence>
<proteinExistence type="predicted"/>
<reference evidence="1 2" key="1">
    <citation type="submission" date="2020-07" db="EMBL/GenBank/DDBJ databases">
        <title>Comparative genomics of pyrophilous fungi reveals a link between fire events and developmental genes.</title>
        <authorList>
            <consortium name="DOE Joint Genome Institute"/>
            <person name="Steindorff A.S."/>
            <person name="Carver A."/>
            <person name="Calhoun S."/>
            <person name="Stillman K."/>
            <person name="Liu H."/>
            <person name="Lipzen A."/>
            <person name="Pangilinan J."/>
            <person name="Labutti K."/>
            <person name="Bruns T.D."/>
            <person name="Grigoriev I.V."/>
        </authorList>
    </citation>
    <scope>NUCLEOTIDE SEQUENCE [LARGE SCALE GENOMIC DNA]</scope>
    <source>
        <strain evidence="1 2">CBS 144469</strain>
    </source>
</reference>
<dbReference type="OrthoDB" id="2150324at2759"/>
<comment type="caution">
    <text evidence="1">The sequence shown here is derived from an EMBL/GenBank/DDBJ whole genome shotgun (WGS) entry which is preliminary data.</text>
</comment>
<gene>
    <name evidence="1" type="ORF">DFP72DRAFT_1070873</name>
</gene>
<dbReference type="EMBL" id="JACGCI010000047">
    <property type="protein sequence ID" value="KAF6751838.1"/>
    <property type="molecule type" value="Genomic_DNA"/>
</dbReference>
<protein>
    <submittedName>
        <fullName evidence="1">Uncharacterized protein</fullName>
    </submittedName>
</protein>
<evidence type="ECO:0000313" key="1">
    <source>
        <dbReference type="EMBL" id="KAF6751838.1"/>
    </source>
</evidence>
<name>A0A8H6HU09_9AGAR</name>
<dbReference type="Proteomes" id="UP000521943">
    <property type="component" value="Unassembled WGS sequence"/>
</dbReference>
<keyword evidence="2" id="KW-1185">Reference proteome</keyword>